<dbReference type="STRING" id="1168221.R7Z4Z6"/>
<dbReference type="GO" id="GO:0060090">
    <property type="term" value="F:molecular adaptor activity"/>
    <property type="evidence" value="ECO:0007669"/>
    <property type="project" value="InterPro"/>
</dbReference>
<dbReference type="Gene3D" id="1.25.10.10">
    <property type="entry name" value="Leucine-rich Repeat Variant"/>
    <property type="match status" value="2"/>
</dbReference>
<dbReference type="GO" id="GO:0000502">
    <property type="term" value="C:proteasome complex"/>
    <property type="evidence" value="ECO:0007669"/>
    <property type="project" value="UniProtKB-KW"/>
</dbReference>
<dbReference type="GO" id="GO:0036503">
    <property type="term" value="P:ERAD pathway"/>
    <property type="evidence" value="ECO:0007669"/>
    <property type="project" value="TreeGrafter"/>
</dbReference>
<keyword evidence="3" id="KW-0677">Repeat</keyword>
<feature type="domain" description="Proteasome component Ecm29 N-terminal" evidence="5">
    <location>
        <begin position="13"/>
        <end position="531"/>
    </location>
</feature>
<proteinExistence type="predicted"/>
<dbReference type="InterPro" id="IPR055443">
    <property type="entry name" value="HEAT_ECM29"/>
</dbReference>
<evidence type="ECO:0000313" key="7">
    <source>
        <dbReference type="EMBL" id="EON69163.1"/>
    </source>
</evidence>
<dbReference type="RefSeq" id="XP_007784480.1">
    <property type="nucleotide sequence ID" value="XM_007786290.1"/>
</dbReference>
<dbReference type="eggNOG" id="KOG0915">
    <property type="taxonomic scope" value="Eukaryota"/>
</dbReference>
<protein>
    <recommendedName>
        <fullName evidence="9">ARM repeat-containing protein</fullName>
    </recommendedName>
</protein>
<evidence type="ECO:0000256" key="3">
    <source>
        <dbReference type="ARBA" id="ARBA00022737"/>
    </source>
</evidence>
<dbReference type="OrthoDB" id="16066at2759"/>
<dbReference type="GO" id="GO:0005634">
    <property type="term" value="C:nucleus"/>
    <property type="evidence" value="ECO:0007669"/>
    <property type="project" value="TreeGrafter"/>
</dbReference>
<dbReference type="InterPro" id="IPR011989">
    <property type="entry name" value="ARM-like"/>
</dbReference>
<dbReference type="GO" id="GO:0043248">
    <property type="term" value="P:proteasome assembly"/>
    <property type="evidence" value="ECO:0007669"/>
    <property type="project" value="InterPro"/>
</dbReference>
<sequence>MATASAEKELSLVGKVELRIALADSDEKLEALLKTYLAPLLLKLASEHASVRNKVISICQHVSTRIKPQSIKLPVAALLKQFKDHPNAPLIRHFDIVYIQQGLPRLSVAERLELLPVLFHGIASQITPPTTHGPQIFHLLLRVLGHLQLPPRGSKEDEELRKKFGVSDDDAKALSSWFGKLILLVVNRTPGAGSAGNETCPGLSVEDYQFLTQQGKAEVWDPTKESGLSLTETKVTVAKLLASGIFKDEERFLPAVFASADTNSRIAEIGDDILKRATQSIDLEDSMLVQVFYDIYLGGQPPQGPPAVRPALRIKLLSLLTKSVASTRFPERIVCIVEEGLAPGQQDSTSSRGREISKLRSAIFSFANFVARRGSPADVQTVAPILVDRLRAFIEDQGWPTLNRDEDISLRCYGYEVIGLLAKAAPQQTLVEPDLRLLAWLFRSLREDSSGSQTTVSIEEALSAVIGAFNGLTQSDIQDSLRKLLLAQVEISDNKQASDAKIRSTRYPAVRFANRCLPYSDAVARWIDILAVVQDDASSKHELVEEGRRGLDPHWYKLLSTTQAQSGAATLMLPDFDMPDFATLVHFVFTQSAKNDGSAGATDGPDHGISHSLYNFIRLHSKALAPSVKFCHQVLMSQALSSEGIAIPIDADWERKLETAYTTDPKARSAIRVYIKNASRNESEQYSALLILLQAALEGLLWNEGNGLGVCGAIFVSFCSLCPDHLLAAAGFTRRFRLLEVAIFSNDQRARVQASHAFGLLATQESCNQDDVSSSLSVLLGKLTTWKGAIGAAVNQVSGAIVALSYFFSRLSYRGRSATVREASFHTFLETLFNILKSSPDSSMRAACFSAVDQLSLFYSIEPSSIEVYMPFRSVVDKIMETAKTGNEHAILTLGHLAMTATETGNSSAETSNLSYVLERMYQLHEVRQAESRFAVGEALSCLTCGWDSTALASQLDIEGQAPSGTSREDALGEVLDKILIDCKNTKPSLKKASVIWAMCLVQFCGHRSEVQQRLRRCQAAFGYCLSDRDEIVQEAASRGLGLVYEKGDRQLKDELVRDLVGSFSGENKADLSGRITEDTQLFEPGALPTGEGSVTTYKDILSLASEVGDSSLVYRFMSLAANNAIWSSRAAFGRFGLSSVFSDSSVDGYLAENPKLYPKLYRYRFDPNPNVQRSMNDIWNALVKDSSSTLEKYFDAIMEDLLQNILAREWRVRQASCAAIADLVQGRKLEKYEPYLGRTWTLCFKVLDDIKESVRAAAAALARVLTGVLTRSLEAGEASSKAADAMLKHVLPFLLSTSGLESSATEVQAFALDTLLQIIKKSSGKTLRPFIPELVERLLGLLSSLEPQAVNYLHLNASKYNLTEQKIDDMRLASIRGSPLTEAIERCLDLVDEPTMEALVPRLENALKSAVGLPSKVGCSRILVSLSTRHNSLFRPHADHFLKLIEKQVLDFNPTVSSSYAVSAGYVARVASNKQILKLIAFSKRLYFTSDDDRSRVASGDIVHAFSKHASDRFNTLAVELLPFVFVAKHDSHEHVKEQFQTTWDSHVGGPRAVLLYLKDIVTLAQEHLDSPRWVLKHTAARAIADAVMSASSASDELSLADAEILWPAVDKAMAGKTWEGKEIVLAAYVRFVEKGGQLWRARSNVAGQINRVIVREAKRQNTTYRQYALGALGQVAAARTDMDISETVMEIVEPVVEELTATSVDAMEVDGESKVTDDKLRDRTLAGSVEALCASANLTTLPRALQLAASVNSVRSNNVQLALFEALLKMFQRLVKDHPGFGQHVPAQVGTSLVSLIFDPRYNDLSEALRLKRSRMIVALAQVAGLGQSALRERLPGEIESEKSSPVRQELERAYRVLA</sequence>
<dbReference type="Pfam" id="PF23731">
    <property type="entry name" value="ARM_ECM29_C"/>
    <property type="match status" value="1"/>
</dbReference>
<dbReference type="GO" id="GO:0005737">
    <property type="term" value="C:cytoplasm"/>
    <property type="evidence" value="ECO:0007669"/>
    <property type="project" value="UniProtKB-SubCell"/>
</dbReference>
<organism evidence="7 8">
    <name type="scientific">Coniosporium apollinis (strain CBS 100218)</name>
    <name type="common">Rock-inhabiting black yeast</name>
    <dbReference type="NCBI Taxonomy" id="1168221"/>
    <lineage>
        <taxon>Eukaryota</taxon>
        <taxon>Fungi</taxon>
        <taxon>Dikarya</taxon>
        <taxon>Ascomycota</taxon>
        <taxon>Pezizomycotina</taxon>
        <taxon>Dothideomycetes</taxon>
        <taxon>Dothideomycetes incertae sedis</taxon>
        <taxon>Coniosporium</taxon>
    </lineage>
</organism>
<evidence type="ECO:0000313" key="8">
    <source>
        <dbReference type="Proteomes" id="UP000016924"/>
    </source>
</evidence>
<evidence type="ECO:0000256" key="4">
    <source>
        <dbReference type="ARBA" id="ARBA00022942"/>
    </source>
</evidence>
<dbReference type="PANTHER" id="PTHR23346:SF19">
    <property type="entry name" value="PROTEASOME ADAPTER AND SCAFFOLD PROTEIN ECM29"/>
    <property type="match status" value="1"/>
</dbReference>
<accession>R7Z4Z6</accession>
<dbReference type="SUPFAM" id="SSF48371">
    <property type="entry name" value="ARM repeat"/>
    <property type="match status" value="2"/>
</dbReference>
<dbReference type="OMA" id="CRIKDIE"/>
<keyword evidence="4" id="KW-0647">Proteasome</keyword>
<evidence type="ECO:0000256" key="1">
    <source>
        <dbReference type="ARBA" id="ARBA00004496"/>
    </source>
</evidence>
<dbReference type="Pfam" id="PF13001">
    <property type="entry name" value="ECM29_N"/>
    <property type="match status" value="1"/>
</dbReference>
<evidence type="ECO:0000259" key="5">
    <source>
        <dbReference type="Pfam" id="PF13001"/>
    </source>
</evidence>
<dbReference type="EMBL" id="JH767608">
    <property type="protein sequence ID" value="EON69163.1"/>
    <property type="molecule type" value="Genomic_DNA"/>
</dbReference>
<reference evidence="8" key="1">
    <citation type="submission" date="2012-06" db="EMBL/GenBank/DDBJ databases">
        <title>The genome sequence of Coniosporium apollinis CBS 100218.</title>
        <authorList>
            <consortium name="The Broad Institute Genome Sequencing Platform"/>
            <person name="Cuomo C."/>
            <person name="Gorbushina A."/>
            <person name="Noack S."/>
            <person name="Walker B."/>
            <person name="Young S.K."/>
            <person name="Zeng Q."/>
            <person name="Gargeya S."/>
            <person name="Fitzgerald M."/>
            <person name="Haas B."/>
            <person name="Abouelleil A."/>
            <person name="Alvarado L."/>
            <person name="Arachchi H.M."/>
            <person name="Berlin A.M."/>
            <person name="Chapman S.B."/>
            <person name="Goldberg J."/>
            <person name="Griggs A."/>
            <person name="Gujja S."/>
            <person name="Hansen M."/>
            <person name="Howarth C."/>
            <person name="Imamovic A."/>
            <person name="Larimer J."/>
            <person name="McCowan C."/>
            <person name="Montmayeur A."/>
            <person name="Murphy C."/>
            <person name="Neiman D."/>
            <person name="Pearson M."/>
            <person name="Priest M."/>
            <person name="Roberts A."/>
            <person name="Saif S."/>
            <person name="Shea T."/>
            <person name="Sisk P."/>
            <person name="Sykes S."/>
            <person name="Wortman J."/>
            <person name="Nusbaum C."/>
            <person name="Birren B."/>
        </authorList>
    </citation>
    <scope>NUCLEOTIDE SEQUENCE [LARGE SCALE GENOMIC DNA]</scope>
    <source>
        <strain evidence="8">CBS 100218</strain>
    </source>
</reference>
<dbReference type="InterPro" id="IPR024372">
    <property type="entry name" value="Ecm29_N"/>
</dbReference>
<name>R7Z4Z6_CONA1</name>
<dbReference type="Proteomes" id="UP000016924">
    <property type="component" value="Unassembled WGS sequence"/>
</dbReference>
<feature type="domain" description="Proteasome adapter and scaffold protein ECM29 HEAT-repeat" evidence="6">
    <location>
        <begin position="1328"/>
        <end position="1489"/>
    </location>
</feature>
<evidence type="ECO:0000259" key="6">
    <source>
        <dbReference type="Pfam" id="PF24492"/>
    </source>
</evidence>
<keyword evidence="2" id="KW-0963">Cytoplasm</keyword>
<evidence type="ECO:0000256" key="2">
    <source>
        <dbReference type="ARBA" id="ARBA00022490"/>
    </source>
</evidence>
<dbReference type="GeneID" id="19905832"/>
<evidence type="ECO:0008006" key="9">
    <source>
        <dbReference type="Google" id="ProtNLM"/>
    </source>
</evidence>
<keyword evidence="8" id="KW-1185">Reference proteome</keyword>
<gene>
    <name evidence="7" type="ORF">W97_08521</name>
</gene>
<comment type="subcellular location">
    <subcellularLocation>
        <location evidence="1">Cytoplasm</location>
    </subcellularLocation>
</comment>
<dbReference type="InterPro" id="IPR016024">
    <property type="entry name" value="ARM-type_fold"/>
</dbReference>
<dbReference type="PANTHER" id="PTHR23346">
    <property type="entry name" value="TRANSLATIONAL ACTIVATOR GCN1-RELATED"/>
    <property type="match status" value="1"/>
</dbReference>
<dbReference type="HOGENOM" id="CLU_000880_1_0_1"/>
<dbReference type="Pfam" id="PF24492">
    <property type="entry name" value="HEAT_ECM29"/>
    <property type="match status" value="1"/>
</dbReference>